<evidence type="ECO:0000313" key="2">
    <source>
        <dbReference type="Proteomes" id="UP001396898"/>
    </source>
</evidence>
<dbReference type="EMBL" id="JAQQWI010000007">
    <property type="protein sequence ID" value="KAK8029285.1"/>
    <property type="molecule type" value="Genomic_DNA"/>
</dbReference>
<organism evidence="1 2">
    <name type="scientific">Apiospora marii</name>
    <dbReference type="NCBI Taxonomy" id="335849"/>
    <lineage>
        <taxon>Eukaryota</taxon>
        <taxon>Fungi</taxon>
        <taxon>Dikarya</taxon>
        <taxon>Ascomycota</taxon>
        <taxon>Pezizomycotina</taxon>
        <taxon>Sordariomycetes</taxon>
        <taxon>Xylariomycetidae</taxon>
        <taxon>Amphisphaeriales</taxon>
        <taxon>Apiosporaceae</taxon>
        <taxon>Apiospora</taxon>
    </lineage>
</organism>
<accession>A0ABR1SBQ5</accession>
<reference evidence="1 2" key="1">
    <citation type="submission" date="2023-01" db="EMBL/GenBank/DDBJ databases">
        <title>Analysis of 21 Apiospora genomes using comparative genomics revels a genus with tremendous synthesis potential of carbohydrate active enzymes and secondary metabolites.</title>
        <authorList>
            <person name="Sorensen T."/>
        </authorList>
    </citation>
    <scope>NUCLEOTIDE SEQUENCE [LARGE SCALE GENOMIC DNA]</scope>
    <source>
        <strain evidence="1 2">CBS 20057</strain>
    </source>
</reference>
<sequence length="91" mass="10274">MESSKLVQPWKQVDVKHTRDLSGVQETWMQTLEDDRDLSATSMGSCLQASVVMNHVIVRTKAKASNLFGRLEKSASRWTNFIEPTTLPARP</sequence>
<gene>
    <name evidence="1" type="ORF">PG991_006341</name>
</gene>
<dbReference type="Proteomes" id="UP001396898">
    <property type="component" value="Unassembled WGS sequence"/>
</dbReference>
<evidence type="ECO:0000313" key="1">
    <source>
        <dbReference type="EMBL" id="KAK8029285.1"/>
    </source>
</evidence>
<proteinExistence type="predicted"/>
<comment type="caution">
    <text evidence="1">The sequence shown here is derived from an EMBL/GenBank/DDBJ whole genome shotgun (WGS) entry which is preliminary data.</text>
</comment>
<name>A0ABR1SBQ5_9PEZI</name>
<protein>
    <submittedName>
        <fullName evidence="1">Uncharacterized protein</fullName>
    </submittedName>
</protein>
<keyword evidence="2" id="KW-1185">Reference proteome</keyword>